<evidence type="ECO:0000256" key="7">
    <source>
        <dbReference type="SAM" id="MobiDB-lite"/>
    </source>
</evidence>
<dbReference type="OrthoDB" id="9760256at2"/>
<dbReference type="InterPro" id="IPR011761">
    <property type="entry name" value="ATP-grasp"/>
</dbReference>
<feature type="region of interest" description="Disordered" evidence="7">
    <location>
        <begin position="650"/>
        <end position="685"/>
    </location>
</feature>
<dbReference type="InterPro" id="IPR000089">
    <property type="entry name" value="Biotin_lipoyl"/>
</dbReference>
<reference evidence="11 12" key="1">
    <citation type="submission" date="2018-08" db="EMBL/GenBank/DDBJ databases">
        <title>Isolation, diversity and antifungal activity of Actinobacteria from wheat.</title>
        <authorList>
            <person name="Han C."/>
        </authorList>
    </citation>
    <scope>NUCLEOTIDE SEQUENCE [LARGE SCALE GENOMIC DNA]</scope>
    <source>
        <strain evidence="11 12">NEAU-YY421</strain>
    </source>
</reference>
<proteinExistence type="predicted"/>
<dbReference type="GO" id="GO:0005524">
    <property type="term" value="F:ATP binding"/>
    <property type="evidence" value="ECO:0007669"/>
    <property type="project" value="UniProtKB-UniRule"/>
</dbReference>
<dbReference type="InterPro" id="IPR011764">
    <property type="entry name" value="Biotin_carboxylation_dom"/>
</dbReference>
<dbReference type="CDD" id="cd06850">
    <property type="entry name" value="biotinyl_domain"/>
    <property type="match status" value="1"/>
</dbReference>
<keyword evidence="12" id="KW-1185">Reference proteome</keyword>
<dbReference type="InterPro" id="IPR001882">
    <property type="entry name" value="Biotin_BS"/>
</dbReference>
<evidence type="ECO:0000313" key="12">
    <source>
        <dbReference type="Proteomes" id="UP000263094"/>
    </source>
</evidence>
<evidence type="ECO:0000256" key="2">
    <source>
        <dbReference type="ARBA" id="ARBA00022598"/>
    </source>
</evidence>
<dbReference type="InterPro" id="IPR050856">
    <property type="entry name" value="Biotin_carboxylase_complex"/>
</dbReference>
<dbReference type="SUPFAM" id="SSF51246">
    <property type="entry name" value="Rudiment single hybrid motif"/>
    <property type="match status" value="1"/>
</dbReference>
<dbReference type="Pfam" id="PF00364">
    <property type="entry name" value="Biotin_lipoyl"/>
    <property type="match status" value="1"/>
</dbReference>
<evidence type="ECO:0000256" key="5">
    <source>
        <dbReference type="ARBA" id="ARBA00023267"/>
    </source>
</evidence>
<dbReference type="SUPFAM" id="SSF51230">
    <property type="entry name" value="Single hybrid motif"/>
    <property type="match status" value="1"/>
</dbReference>
<protein>
    <submittedName>
        <fullName evidence="11">ATP-grasp domain-containing protein</fullName>
    </submittedName>
</protein>
<feature type="domain" description="ATP-grasp" evidence="9">
    <location>
        <begin position="107"/>
        <end position="307"/>
    </location>
</feature>
<accession>A0A372M5Z0</accession>
<gene>
    <name evidence="11" type="ORF">DY218_12385</name>
</gene>
<organism evidence="11 12">
    <name type="scientific">Streptomyces triticagri</name>
    <dbReference type="NCBI Taxonomy" id="2293568"/>
    <lineage>
        <taxon>Bacteria</taxon>
        <taxon>Bacillati</taxon>
        <taxon>Actinomycetota</taxon>
        <taxon>Actinomycetes</taxon>
        <taxon>Kitasatosporales</taxon>
        <taxon>Streptomycetaceae</taxon>
        <taxon>Streptomyces</taxon>
    </lineage>
</organism>
<dbReference type="InterPro" id="IPR016185">
    <property type="entry name" value="PreATP-grasp_dom_sf"/>
</dbReference>
<dbReference type="Proteomes" id="UP000263094">
    <property type="component" value="Unassembled WGS sequence"/>
</dbReference>
<evidence type="ECO:0000256" key="1">
    <source>
        <dbReference type="ARBA" id="ARBA00001953"/>
    </source>
</evidence>
<keyword evidence="4 6" id="KW-0067">ATP-binding</keyword>
<dbReference type="PROSITE" id="PS50975">
    <property type="entry name" value="ATP_GRASP"/>
    <property type="match status" value="1"/>
</dbReference>
<evidence type="ECO:0000256" key="4">
    <source>
        <dbReference type="ARBA" id="ARBA00022840"/>
    </source>
</evidence>
<dbReference type="FunFam" id="3.40.50.20:FF:000010">
    <property type="entry name" value="Propionyl-CoA carboxylase subunit alpha"/>
    <property type="match status" value="1"/>
</dbReference>
<comment type="caution">
    <text evidence="11">The sequence shown here is derived from an EMBL/GenBank/DDBJ whole genome shotgun (WGS) entry which is preliminary data.</text>
</comment>
<dbReference type="InterPro" id="IPR005479">
    <property type="entry name" value="CPAse_ATP-bd"/>
</dbReference>
<dbReference type="Pfam" id="PF00289">
    <property type="entry name" value="Biotin_carb_N"/>
    <property type="match status" value="1"/>
</dbReference>
<dbReference type="PROSITE" id="PS00188">
    <property type="entry name" value="BIOTIN"/>
    <property type="match status" value="1"/>
</dbReference>
<dbReference type="InterPro" id="IPR011054">
    <property type="entry name" value="Rudment_hybrid_motif"/>
</dbReference>
<name>A0A372M5Z0_9ACTN</name>
<dbReference type="SUPFAM" id="SSF52440">
    <property type="entry name" value="PreATP-grasp domain"/>
    <property type="match status" value="1"/>
</dbReference>
<feature type="domain" description="Lipoyl-binding" evidence="8">
    <location>
        <begin position="567"/>
        <end position="644"/>
    </location>
</feature>
<dbReference type="PROSITE" id="PS00867">
    <property type="entry name" value="CPSASE_2"/>
    <property type="match status" value="1"/>
</dbReference>
<comment type="cofactor">
    <cofactor evidence="1">
        <name>biotin</name>
        <dbReference type="ChEBI" id="CHEBI:57586"/>
    </cofactor>
</comment>
<keyword evidence="2" id="KW-0436">Ligase</keyword>
<dbReference type="PANTHER" id="PTHR18866">
    <property type="entry name" value="CARBOXYLASE:PYRUVATE/ACETYL-COA/PROPIONYL-COA CARBOXYLASE"/>
    <property type="match status" value="1"/>
</dbReference>
<evidence type="ECO:0000256" key="3">
    <source>
        <dbReference type="ARBA" id="ARBA00022741"/>
    </source>
</evidence>
<evidence type="ECO:0000259" key="8">
    <source>
        <dbReference type="PROSITE" id="PS50968"/>
    </source>
</evidence>
<dbReference type="GO" id="GO:0046872">
    <property type="term" value="F:metal ion binding"/>
    <property type="evidence" value="ECO:0007669"/>
    <property type="project" value="InterPro"/>
</dbReference>
<evidence type="ECO:0000256" key="6">
    <source>
        <dbReference type="PROSITE-ProRule" id="PRU00409"/>
    </source>
</evidence>
<dbReference type="RefSeq" id="WP_128556021.1">
    <property type="nucleotide sequence ID" value="NZ_QUAK01000068.1"/>
</dbReference>
<dbReference type="EMBL" id="QUAK01000068">
    <property type="protein sequence ID" value="RFU86358.1"/>
    <property type="molecule type" value="Genomic_DNA"/>
</dbReference>
<dbReference type="PANTHER" id="PTHR18866:SF126">
    <property type="entry name" value="BIOTIN CARBOXYLASE"/>
    <property type="match status" value="1"/>
</dbReference>
<feature type="domain" description="Biotin carboxylation" evidence="10">
    <location>
        <begin position="1"/>
        <end position="436"/>
    </location>
</feature>
<keyword evidence="3 6" id="KW-0547">Nucleotide-binding</keyword>
<dbReference type="GO" id="GO:0016874">
    <property type="term" value="F:ligase activity"/>
    <property type="evidence" value="ECO:0007669"/>
    <property type="project" value="UniProtKB-KW"/>
</dbReference>
<feature type="compositionally biased region" description="Low complexity" evidence="7">
    <location>
        <begin position="661"/>
        <end position="679"/>
    </location>
</feature>
<sequence length="685" mass="72400">MLRRVLVANRGEIACRIFRTCRELGIATAAVYSDADAQALHVREADTAVRLAGSAPGETYLRGDLLVRAALAAGADAVHPGYGFLSENAEFARAVLDAGLVWIGPPPAAIEAMAYKTDAKRIMRDAGLTLFDALDPEAVTAGDLPVLVKASAGGGGRGMRVVRELDALPGELKAASAEAESAFGDGRVFVEPYVERGRHVEVQILADGQGGVWTLGTRDCSLQRRHQKVVEEAPAPGLGEALEREMERAAVAAAKAIDYAGAGTVEFLVADGRAYFLEMNTRLQVEHPVTEAVFDIDLVAWQLRVAEGARLPEAPPAPSGRHAIEARLYAEDPARGWAPQAGVLHRFDVPLDGDGIRVDSGYAGGDEIGVHYDPMLAKVVAHGATRAEAARRLAGALERTRIHGPVTNRELLVRSLRHPEFLAGEVHTGFYDRHLDGLTARADDDGMDRCAALAAALADGQGRSRLGVGGWRNLPSALQTKSYRSEPDGAEFEVGYRITRDGIEGHPGVRLVGSEAGRTVLEVDGVRHEFHVVRHGGEERGRGPDRVFVDSSTRAWTFVALPRFADPVEQRAPGSLLAPMPGTVVRVADGLAAGDAVRAGTPLLWLEAMKMEHRIVAPVTGTLTALHAAPGRQVEVGTLLAVVEPDGVSVPGGTAADVSVPDGTAADAPNAATDAAPTDAQEDPV</sequence>
<evidence type="ECO:0000259" key="9">
    <source>
        <dbReference type="PROSITE" id="PS50975"/>
    </source>
</evidence>
<dbReference type="PROSITE" id="PS50979">
    <property type="entry name" value="BC"/>
    <property type="match status" value="1"/>
</dbReference>
<dbReference type="Gene3D" id="3.30.470.20">
    <property type="entry name" value="ATP-grasp fold, B domain"/>
    <property type="match status" value="1"/>
</dbReference>
<dbReference type="AlphaFoldDB" id="A0A372M5Z0"/>
<dbReference type="InterPro" id="IPR005481">
    <property type="entry name" value="BC-like_N"/>
</dbReference>
<dbReference type="PROSITE" id="PS50968">
    <property type="entry name" value="BIOTINYL_LIPOYL"/>
    <property type="match status" value="1"/>
</dbReference>
<dbReference type="SMART" id="SM00878">
    <property type="entry name" value="Biotin_carb_C"/>
    <property type="match status" value="1"/>
</dbReference>
<dbReference type="Pfam" id="PF02786">
    <property type="entry name" value="CPSase_L_D2"/>
    <property type="match status" value="1"/>
</dbReference>
<evidence type="ECO:0000313" key="11">
    <source>
        <dbReference type="EMBL" id="RFU86358.1"/>
    </source>
</evidence>
<dbReference type="InterPro" id="IPR005482">
    <property type="entry name" value="Biotin_COase_C"/>
</dbReference>
<dbReference type="SUPFAM" id="SSF56059">
    <property type="entry name" value="Glutathione synthetase ATP-binding domain-like"/>
    <property type="match status" value="1"/>
</dbReference>
<evidence type="ECO:0000259" key="10">
    <source>
        <dbReference type="PROSITE" id="PS50979"/>
    </source>
</evidence>
<dbReference type="Gene3D" id="2.40.50.100">
    <property type="match status" value="1"/>
</dbReference>
<dbReference type="InterPro" id="IPR011053">
    <property type="entry name" value="Single_hybrid_motif"/>
</dbReference>
<dbReference type="Pfam" id="PF02785">
    <property type="entry name" value="Biotin_carb_C"/>
    <property type="match status" value="1"/>
</dbReference>
<keyword evidence="5" id="KW-0092">Biotin</keyword>